<accession>A0A9X6KM00</accession>
<proteinExistence type="predicted"/>
<evidence type="ECO:0000313" key="3">
    <source>
        <dbReference type="Proteomes" id="UP000195077"/>
    </source>
</evidence>
<evidence type="ECO:0000313" key="2">
    <source>
        <dbReference type="EMBL" id="OUA19159.1"/>
    </source>
</evidence>
<keyword evidence="1" id="KW-0812">Transmembrane</keyword>
<comment type="caution">
    <text evidence="2">The sequence shown here is derived from an EMBL/GenBank/DDBJ whole genome shotgun (WGS) entry which is preliminary data.</text>
</comment>
<sequence length="44" mass="5380">MKTKIVVFFSITSIIFFIVFTYVYNQKLPNHKYPQWGEFLKYIS</sequence>
<evidence type="ECO:0000256" key="1">
    <source>
        <dbReference type="SAM" id="Phobius"/>
    </source>
</evidence>
<dbReference type="EMBL" id="NFEN01000142">
    <property type="protein sequence ID" value="OUA19159.1"/>
    <property type="molecule type" value="Genomic_DNA"/>
</dbReference>
<name>A0A9X6KM00_BACTU</name>
<protein>
    <submittedName>
        <fullName evidence="2">Uncharacterized protein</fullName>
    </submittedName>
</protein>
<keyword evidence="1" id="KW-1133">Transmembrane helix</keyword>
<dbReference type="Proteomes" id="UP000195077">
    <property type="component" value="Unassembled WGS sequence"/>
</dbReference>
<gene>
    <name evidence="2" type="ORF">BK775_25590</name>
</gene>
<organism evidence="2 3">
    <name type="scientific">Bacillus thuringiensis</name>
    <dbReference type="NCBI Taxonomy" id="1428"/>
    <lineage>
        <taxon>Bacteria</taxon>
        <taxon>Bacillati</taxon>
        <taxon>Bacillota</taxon>
        <taxon>Bacilli</taxon>
        <taxon>Bacillales</taxon>
        <taxon>Bacillaceae</taxon>
        <taxon>Bacillus</taxon>
        <taxon>Bacillus cereus group</taxon>
    </lineage>
</organism>
<keyword evidence="1" id="KW-0472">Membrane</keyword>
<dbReference type="AlphaFoldDB" id="A0A9X6KM00"/>
<reference evidence="2 3" key="1">
    <citation type="submission" date="2016-10" db="EMBL/GenBank/DDBJ databases">
        <title>Comparative genomics of Bacillus thuringiensis reveals a path to pathogens against multiple invertebrate hosts.</title>
        <authorList>
            <person name="Zheng J."/>
            <person name="Gao Q."/>
            <person name="Liu H."/>
            <person name="Peng D."/>
            <person name="Ruan L."/>
            <person name="Sun M."/>
        </authorList>
    </citation>
    <scope>NUCLEOTIDE SEQUENCE [LARGE SCALE GENOMIC DNA]</scope>
    <source>
        <strain evidence="2">I13</strain>
    </source>
</reference>
<feature type="transmembrane region" description="Helical" evidence="1">
    <location>
        <begin position="6"/>
        <end position="24"/>
    </location>
</feature>